<evidence type="ECO:0000256" key="5">
    <source>
        <dbReference type="ARBA" id="ARBA00018429"/>
    </source>
</evidence>
<dbReference type="CDD" id="cd10027">
    <property type="entry name" value="UDG-F1-like"/>
    <property type="match status" value="1"/>
</dbReference>
<sequence length="218" mass="24971">MNWETFFTQERIQPYFQALMDFVEAQYAKKTVYPPREQLFSCFQECPFETVRAVILGQDPYIHEHQAHGLCFSVNRGVKIPPSLRNIYKELHDDLGLPIPSHGSLLEWAHQGVLMMNAVMSVEAGKSGSHRNQGWETFTDHAIRFVSEQGKPSVFLLWGSWAKAKAALIDAQKHRIIMSAHPSPLSAYHGFFGSHPFSRTNAYLQELGREPIDWRISE</sequence>
<keyword evidence="9" id="KW-0963">Cytoplasm</keyword>
<dbReference type="NCBIfam" id="NF003588">
    <property type="entry name" value="PRK05254.1-1"/>
    <property type="match status" value="1"/>
</dbReference>
<comment type="caution">
    <text evidence="13">The sequence shown here is derived from an EMBL/GenBank/DDBJ whole genome shotgun (WGS) entry which is preliminary data.</text>
</comment>
<evidence type="ECO:0000256" key="6">
    <source>
        <dbReference type="ARBA" id="ARBA00022763"/>
    </source>
</evidence>
<dbReference type="EC" id="3.2.2.27" evidence="4 9"/>
<feature type="active site" description="Proton acceptor" evidence="9 10">
    <location>
        <position position="59"/>
    </location>
</feature>
<proteinExistence type="inferred from homology"/>
<dbReference type="SMART" id="SM00987">
    <property type="entry name" value="UreE_C"/>
    <property type="match status" value="1"/>
</dbReference>
<dbReference type="NCBIfam" id="NF003591">
    <property type="entry name" value="PRK05254.1-4"/>
    <property type="match status" value="1"/>
</dbReference>
<accession>A0A9D2NQE3</accession>
<dbReference type="InterPro" id="IPR002043">
    <property type="entry name" value="UDG_fam1"/>
</dbReference>
<dbReference type="InterPro" id="IPR036895">
    <property type="entry name" value="Uracil-DNA_glycosylase-like_sf"/>
</dbReference>
<reference evidence="13" key="1">
    <citation type="journal article" date="2021" name="PeerJ">
        <title>Extensive microbial diversity within the chicken gut microbiome revealed by metagenomics and culture.</title>
        <authorList>
            <person name="Gilroy R."/>
            <person name="Ravi A."/>
            <person name="Getino M."/>
            <person name="Pursley I."/>
            <person name="Horton D.L."/>
            <person name="Alikhan N.F."/>
            <person name="Baker D."/>
            <person name="Gharbi K."/>
            <person name="Hall N."/>
            <person name="Watson M."/>
            <person name="Adriaenssens E.M."/>
            <person name="Foster-Nyarko E."/>
            <person name="Jarju S."/>
            <person name="Secka A."/>
            <person name="Antonio M."/>
            <person name="Oren A."/>
            <person name="Chaudhuri R.R."/>
            <person name="La Ragione R."/>
            <person name="Hildebrand F."/>
            <person name="Pallen M.J."/>
        </authorList>
    </citation>
    <scope>NUCLEOTIDE SEQUENCE</scope>
    <source>
        <strain evidence="13">CHK187-11901</strain>
    </source>
</reference>
<organism evidence="13 14">
    <name type="scientific">Candidatus Merdibacter merdavium</name>
    <dbReference type="NCBI Taxonomy" id="2838692"/>
    <lineage>
        <taxon>Bacteria</taxon>
        <taxon>Bacillati</taxon>
        <taxon>Bacillota</taxon>
        <taxon>Erysipelotrichia</taxon>
        <taxon>Erysipelotrichales</taxon>
        <taxon>Erysipelotrichaceae</taxon>
        <taxon>Merdibacter</taxon>
    </lineage>
</organism>
<dbReference type="GO" id="GO:0005737">
    <property type="term" value="C:cytoplasm"/>
    <property type="evidence" value="ECO:0007669"/>
    <property type="project" value="UniProtKB-SubCell"/>
</dbReference>
<dbReference type="NCBIfam" id="NF003589">
    <property type="entry name" value="PRK05254.1-2"/>
    <property type="match status" value="1"/>
</dbReference>
<keyword evidence="13" id="KW-0326">Glycosidase</keyword>
<dbReference type="InterPro" id="IPR018085">
    <property type="entry name" value="Ura-DNA_Glyclase_AS"/>
</dbReference>
<dbReference type="InterPro" id="IPR005122">
    <property type="entry name" value="Uracil-DNA_glycosylase-like"/>
</dbReference>
<dbReference type="NCBIfam" id="NF003592">
    <property type="entry name" value="PRK05254.1-5"/>
    <property type="match status" value="1"/>
</dbReference>
<dbReference type="GO" id="GO:0004844">
    <property type="term" value="F:uracil DNA N-glycosylase activity"/>
    <property type="evidence" value="ECO:0007669"/>
    <property type="project" value="UniProtKB-UniRule"/>
</dbReference>
<dbReference type="GO" id="GO:0097510">
    <property type="term" value="P:base-excision repair, AP site formation via deaminated base removal"/>
    <property type="evidence" value="ECO:0007669"/>
    <property type="project" value="TreeGrafter"/>
</dbReference>
<dbReference type="SMART" id="SM00986">
    <property type="entry name" value="UDG"/>
    <property type="match status" value="1"/>
</dbReference>
<evidence type="ECO:0000256" key="8">
    <source>
        <dbReference type="ARBA" id="ARBA00023204"/>
    </source>
</evidence>
<comment type="function">
    <text evidence="2 9 11">Excises uracil residues from the DNA which can arise as a result of misincorporation of dUMP residues by DNA polymerase or due to deamination of cytosine.</text>
</comment>
<evidence type="ECO:0000256" key="2">
    <source>
        <dbReference type="ARBA" id="ARBA00002631"/>
    </source>
</evidence>
<dbReference type="NCBIfam" id="TIGR00628">
    <property type="entry name" value="ung"/>
    <property type="match status" value="1"/>
</dbReference>
<evidence type="ECO:0000259" key="12">
    <source>
        <dbReference type="SMART" id="SM00986"/>
    </source>
</evidence>
<dbReference type="PANTHER" id="PTHR11264">
    <property type="entry name" value="URACIL-DNA GLYCOSYLASE"/>
    <property type="match status" value="1"/>
</dbReference>
<protein>
    <recommendedName>
        <fullName evidence="5 9">Uracil-DNA glycosylase</fullName>
        <shortName evidence="9">UDG</shortName>
        <ecNumber evidence="4 9">3.2.2.27</ecNumber>
    </recommendedName>
</protein>
<dbReference type="PROSITE" id="PS00130">
    <property type="entry name" value="U_DNA_GLYCOSYLASE"/>
    <property type="match status" value="1"/>
</dbReference>
<evidence type="ECO:0000313" key="14">
    <source>
        <dbReference type="Proteomes" id="UP000823896"/>
    </source>
</evidence>
<evidence type="ECO:0000256" key="3">
    <source>
        <dbReference type="ARBA" id="ARBA00008184"/>
    </source>
</evidence>
<evidence type="ECO:0000256" key="11">
    <source>
        <dbReference type="RuleBase" id="RU003780"/>
    </source>
</evidence>
<dbReference type="EMBL" id="DWWM01000003">
    <property type="protein sequence ID" value="HJC35606.1"/>
    <property type="molecule type" value="Genomic_DNA"/>
</dbReference>
<keyword evidence="8 9" id="KW-0234">DNA repair</keyword>
<dbReference type="Gene3D" id="3.40.470.10">
    <property type="entry name" value="Uracil-DNA glycosylase-like domain"/>
    <property type="match status" value="1"/>
</dbReference>
<comment type="subcellular location">
    <subcellularLocation>
        <location evidence="9">Cytoplasm</location>
    </subcellularLocation>
</comment>
<dbReference type="HAMAP" id="MF_00148">
    <property type="entry name" value="UDG"/>
    <property type="match status" value="1"/>
</dbReference>
<dbReference type="PANTHER" id="PTHR11264:SF0">
    <property type="entry name" value="URACIL-DNA GLYCOSYLASE"/>
    <property type="match status" value="1"/>
</dbReference>
<keyword evidence="7 9" id="KW-0378">Hydrolase</keyword>
<evidence type="ECO:0000313" key="13">
    <source>
        <dbReference type="EMBL" id="HJC35606.1"/>
    </source>
</evidence>
<dbReference type="SUPFAM" id="SSF52141">
    <property type="entry name" value="Uracil-DNA glycosylase-like"/>
    <property type="match status" value="1"/>
</dbReference>
<dbReference type="Proteomes" id="UP000823896">
    <property type="component" value="Unassembled WGS sequence"/>
</dbReference>
<evidence type="ECO:0000256" key="1">
    <source>
        <dbReference type="ARBA" id="ARBA00001400"/>
    </source>
</evidence>
<dbReference type="AlphaFoldDB" id="A0A9D2NQE3"/>
<name>A0A9D2NQE3_9FIRM</name>
<evidence type="ECO:0000256" key="4">
    <source>
        <dbReference type="ARBA" id="ARBA00012030"/>
    </source>
</evidence>
<evidence type="ECO:0000256" key="10">
    <source>
        <dbReference type="PROSITE-ProRule" id="PRU10072"/>
    </source>
</evidence>
<evidence type="ECO:0000256" key="9">
    <source>
        <dbReference type="HAMAP-Rule" id="MF_00148"/>
    </source>
</evidence>
<dbReference type="FunFam" id="3.40.470.10:FF:000001">
    <property type="entry name" value="Uracil-DNA glycosylase"/>
    <property type="match status" value="1"/>
</dbReference>
<evidence type="ECO:0000256" key="7">
    <source>
        <dbReference type="ARBA" id="ARBA00022801"/>
    </source>
</evidence>
<dbReference type="Pfam" id="PF03167">
    <property type="entry name" value="UDG"/>
    <property type="match status" value="1"/>
</dbReference>
<keyword evidence="6 9" id="KW-0227">DNA damage</keyword>
<gene>
    <name evidence="9 13" type="primary">ung</name>
    <name evidence="13" type="ORF">H9702_00545</name>
</gene>
<reference evidence="13" key="2">
    <citation type="submission" date="2021-04" db="EMBL/GenBank/DDBJ databases">
        <authorList>
            <person name="Gilroy R."/>
        </authorList>
    </citation>
    <scope>NUCLEOTIDE SEQUENCE</scope>
    <source>
        <strain evidence="13">CHK187-11901</strain>
    </source>
</reference>
<feature type="domain" description="Uracil-DNA glycosylase-like" evidence="12">
    <location>
        <begin position="44"/>
        <end position="204"/>
    </location>
</feature>
<comment type="catalytic activity">
    <reaction evidence="1 9 11">
        <text>Hydrolyzes single-stranded DNA or mismatched double-stranded DNA and polynucleotides, releasing free uracil.</text>
        <dbReference type="EC" id="3.2.2.27"/>
    </reaction>
</comment>
<comment type="similarity">
    <text evidence="3 9 11">Belongs to the uracil-DNA glycosylase (UDG) superfamily. UNG family.</text>
</comment>